<sequence length="163" mass="17535">MRPLRWVVAPLLLALLALGLAACGPAKKSVFPPTVSIQQLQVLPDGQWELTLRIQNNSYAGMDFRSLDGQLQIAALAPVRLHGTFELDIPQLAGDVVRLKVWPTDAMTRALQAIADKGSAASLAYSISGSATAKPEQESKARAFDFSGKDWISAVPGIAHTFR</sequence>
<evidence type="ECO:0000256" key="1">
    <source>
        <dbReference type="SAM" id="SignalP"/>
    </source>
</evidence>
<dbReference type="RefSeq" id="WP_136257831.1">
    <property type="nucleotide sequence ID" value="NZ_MWIO01000017.1"/>
</dbReference>
<evidence type="ECO:0000313" key="3">
    <source>
        <dbReference type="Proteomes" id="UP000306317"/>
    </source>
</evidence>
<gene>
    <name evidence="2" type="ORF">B1991_06095</name>
</gene>
<protein>
    <recommendedName>
        <fullName evidence="4">Late embryogenesis abundant protein LEA-2 subgroup domain-containing protein</fullName>
    </recommendedName>
</protein>
<organism evidence="2 3">
    <name type="scientific">Rhodanobacter lindaniclasticus</name>
    <dbReference type="NCBI Taxonomy" id="75310"/>
    <lineage>
        <taxon>Bacteria</taxon>
        <taxon>Pseudomonadati</taxon>
        <taxon>Pseudomonadota</taxon>
        <taxon>Gammaproteobacteria</taxon>
        <taxon>Lysobacterales</taxon>
        <taxon>Rhodanobacteraceae</taxon>
        <taxon>Rhodanobacter</taxon>
    </lineage>
</organism>
<comment type="caution">
    <text evidence="2">The sequence shown here is derived from an EMBL/GenBank/DDBJ whole genome shotgun (WGS) entry which is preliminary data.</text>
</comment>
<dbReference type="AlphaFoldDB" id="A0A4S3KHU6"/>
<dbReference type="Proteomes" id="UP000306317">
    <property type="component" value="Unassembled WGS sequence"/>
</dbReference>
<evidence type="ECO:0000313" key="2">
    <source>
        <dbReference type="EMBL" id="THD08236.1"/>
    </source>
</evidence>
<feature type="chain" id="PRO_5020497846" description="Late embryogenesis abundant protein LEA-2 subgroup domain-containing protein" evidence="1">
    <location>
        <begin position="23"/>
        <end position="163"/>
    </location>
</feature>
<name>A0A4S3KHU6_9GAMM</name>
<dbReference type="OrthoDB" id="5954188at2"/>
<feature type="signal peptide" evidence="1">
    <location>
        <begin position="1"/>
        <end position="22"/>
    </location>
</feature>
<accession>A0A4S3KHU6</accession>
<dbReference type="PROSITE" id="PS51257">
    <property type="entry name" value="PROKAR_LIPOPROTEIN"/>
    <property type="match status" value="1"/>
</dbReference>
<proteinExistence type="predicted"/>
<reference evidence="2 3" key="1">
    <citation type="submission" date="2017-02" db="EMBL/GenBank/DDBJ databases">
        <title>Whole genome sequencing of Rhodanobacter lindaniclasticus DSM 17932.</title>
        <authorList>
            <person name="Kumar S."/>
            <person name="Patil P."/>
            <person name="Patil P.B."/>
        </authorList>
    </citation>
    <scope>NUCLEOTIDE SEQUENCE [LARGE SCALE GENOMIC DNA]</scope>
    <source>
        <strain evidence="2 3">DSM 17932</strain>
    </source>
</reference>
<keyword evidence="1" id="KW-0732">Signal</keyword>
<evidence type="ECO:0008006" key="4">
    <source>
        <dbReference type="Google" id="ProtNLM"/>
    </source>
</evidence>
<keyword evidence="3" id="KW-1185">Reference proteome</keyword>
<dbReference type="EMBL" id="MWIO01000017">
    <property type="protein sequence ID" value="THD08236.1"/>
    <property type="molecule type" value="Genomic_DNA"/>
</dbReference>